<evidence type="ECO:0000313" key="1">
    <source>
        <dbReference type="EMBL" id="AFZ35401.1"/>
    </source>
</evidence>
<dbReference type="AlphaFoldDB" id="K9XTJ4"/>
<sequence>MFEHQIALPDRVYQRLLAAAHASGVTPADWIANHLPQTVEVAEEFDPATVEHLLGGFDSRKHLRPVSPPTVFEEAIIEKMTEQGLRLP</sequence>
<dbReference type="HOGENOM" id="CLU_2480342_0_0_3"/>
<reference evidence="2" key="1">
    <citation type="journal article" date="2013" name="Proc. Natl. Acad. Sci. U.S.A.">
        <title>Improving the coverage of the cyanobacterial phylum using diversity-driven genome sequencing.</title>
        <authorList>
            <person name="Shih P.M."/>
            <person name="Wu D."/>
            <person name="Latifi A."/>
            <person name="Axen S.D."/>
            <person name="Fewer D.P."/>
            <person name="Talla E."/>
            <person name="Calteau A."/>
            <person name="Cai F."/>
            <person name="Tandeau de Marsac N."/>
            <person name="Rippka R."/>
            <person name="Herdman M."/>
            <person name="Sivonen K."/>
            <person name="Coursin T."/>
            <person name="Laurent T."/>
            <person name="Goodwin L."/>
            <person name="Nolan M."/>
            <person name="Davenport K.W."/>
            <person name="Han C.S."/>
            <person name="Rubin E.M."/>
            <person name="Eisen J.A."/>
            <person name="Woyke T."/>
            <person name="Gugger M."/>
            <person name="Kerfeld C.A."/>
        </authorList>
    </citation>
    <scope>NUCLEOTIDE SEQUENCE [LARGE SCALE GENOMIC DNA]</scope>
    <source>
        <strain evidence="2">ATCC 29371 / PCC 7437</strain>
    </source>
</reference>
<dbReference type="Proteomes" id="UP000010473">
    <property type="component" value="Chromosome"/>
</dbReference>
<dbReference type="RefSeq" id="WP_015193072.1">
    <property type="nucleotide sequence ID" value="NC_019748.1"/>
</dbReference>
<dbReference type="EMBL" id="CP003653">
    <property type="protein sequence ID" value="AFZ35401.1"/>
    <property type="molecule type" value="Genomic_DNA"/>
</dbReference>
<keyword evidence="2" id="KW-1185">Reference proteome</keyword>
<protein>
    <submittedName>
        <fullName evidence="1">Uncharacterized protein</fullName>
    </submittedName>
</protein>
<organism evidence="1 2">
    <name type="scientific">Stanieria cyanosphaera (strain ATCC 29371 / PCC 7437)</name>
    <dbReference type="NCBI Taxonomy" id="111780"/>
    <lineage>
        <taxon>Bacteria</taxon>
        <taxon>Bacillati</taxon>
        <taxon>Cyanobacteriota</taxon>
        <taxon>Cyanophyceae</taxon>
        <taxon>Pleurocapsales</taxon>
        <taxon>Dermocarpellaceae</taxon>
        <taxon>Stanieria</taxon>
    </lineage>
</organism>
<dbReference type="OrthoDB" id="514895at2"/>
<proteinExistence type="predicted"/>
<dbReference type="KEGG" id="scs:Sta7437_1845"/>
<accession>K9XTJ4</accession>
<name>K9XTJ4_STAC7</name>
<gene>
    <name evidence="1" type="ordered locus">Sta7437_1845</name>
</gene>
<evidence type="ECO:0000313" key="2">
    <source>
        <dbReference type="Proteomes" id="UP000010473"/>
    </source>
</evidence>